<evidence type="ECO:0000313" key="3">
    <source>
        <dbReference type="Proteomes" id="UP000643279"/>
    </source>
</evidence>
<sequence>MTIDEDSTGALWATWTQVAGNSTSGFTNTVYVNDSAPGGTSWASPFVIPVSNPHPAPDDISAVVAFSKSKIGIMWSDQLTGSVWWATHNDGTTPTATSSWNFQPAIRGKGQADDHLNLKSLQADPSGRVFAAVKTSLNDTSSDPTLPQHLLLVFKPGTGAFTQSTISTTGVTTTKQGVNGTSGLVVLASDDVAKTYWFSDRPLGPASPAPVASFTATPTSGTAPLSVSFTDTSTGTPTSWAWDFGDGGTSTVQNPTYSYAAPGTYTAKLTATNSTGSGSATGTVTVTTATTSTPLELNDATVGTGLNQFNYSGSWSVSNPAAAYQSDNHFANATNASYQVQCSGTQAKIFAEKSSALGIVGVSIDGGAETMVDPYASSRSEQNLLYTSPTLVSGTHTLKVRITGTKNPSATGTYAAADRVEISN</sequence>
<dbReference type="Gene3D" id="2.60.40.10">
    <property type="entry name" value="Immunoglobulins"/>
    <property type="match status" value="1"/>
</dbReference>
<dbReference type="Proteomes" id="UP000643279">
    <property type="component" value="Unassembled WGS sequence"/>
</dbReference>
<evidence type="ECO:0000313" key="2">
    <source>
        <dbReference type="EMBL" id="GGH91199.1"/>
    </source>
</evidence>
<organism evidence="2 3">
    <name type="scientific">Arthrobacter liuii</name>
    <dbReference type="NCBI Taxonomy" id="1476996"/>
    <lineage>
        <taxon>Bacteria</taxon>
        <taxon>Bacillati</taxon>
        <taxon>Actinomycetota</taxon>
        <taxon>Actinomycetes</taxon>
        <taxon>Micrococcales</taxon>
        <taxon>Micrococcaceae</taxon>
        <taxon>Arthrobacter</taxon>
    </lineage>
</organism>
<dbReference type="InterPro" id="IPR000601">
    <property type="entry name" value="PKD_dom"/>
</dbReference>
<dbReference type="SUPFAM" id="SSF49299">
    <property type="entry name" value="PKD domain"/>
    <property type="match status" value="1"/>
</dbReference>
<proteinExistence type="predicted"/>
<protein>
    <recommendedName>
        <fullName evidence="1">PKD domain-containing protein</fullName>
    </recommendedName>
</protein>
<dbReference type="InterPro" id="IPR035986">
    <property type="entry name" value="PKD_dom_sf"/>
</dbReference>
<comment type="caution">
    <text evidence="2">The sequence shown here is derived from an EMBL/GenBank/DDBJ whole genome shotgun (WGS) entry which is preliminary data.</text>
</comment>
<dbReference type="EMBL" id="BMFW01000002">
    <property type="protein sequence ID" value="GGH91199.1"/>
    <property type="molecule type" value="Genomic_DNA"/>
</dbReference>
<accession>A0ABQ2AKE5</accession>
<feature type="domain" description="PKD" evidence="1">
    <location>
        <begin position="210"/>
        <end position="293"/>
    </location>
</feature>
<name>A0ABQ2AKE5_9MICC</name>
<dbReference type="PANTHER" id="PTHR36842:SF1">
    <property type="entry name" value="PROTEIN TOLB"/>
    <property type="match status" value="1"/>
</dbReference>
<dbReference type="RefSeq" id="WP_229748295.1">
    <property type="nucleotide sequence ID" value="NZ_BMFW01000002.1"/>
</dbReference>
<dbReference type="Gene3D" id="2.60.120.260">
    <property type="entry name" value="Galactose-binding domain-like"/>
    <property type="match status" value="1"/>
</dbReference>
<dbReference type="InterPro" id="IPR013783">
    <property type="entry name" value="Ig-like_fold"/>
</dbReference>
<dbReference type="Pfam" id="PF18911">
    <property type="entry name" value="PKD_4"/>
    <property type="match status" value="1"/>
</dbReference>
<reference evidence="3" key="1">
    <citation type="journal article" date="2019" name="Int. J. Syst. Evol. Microbiol.">
        <title>The Global Catalogue of Microorganisms (GCM) 10K type strain sequencing project: providing services to taxonomists for standard genome sequencing and annotation.</title>
        <authorList>
            <consortium name="The Broad Institute Genomics Platform"/>
            <consortium name="The Broad Institute Genome Sequencing Center for Infectious Disease"/>
            <person name="Wu L."/>
            <person name="Ma J."/>
        </authorList>
    </citation>
    <scope>NUCLEOTIDE SEQUENCE [LARGE SCALE GENOMIC DNA]</scope>
    <source>
        <strain evidence="3">CGMCC 1.12778</strain>
    </source>
</reference>
<dbReference type="SMART" id="SM00089">
    <property type="entry name" value="PKD"/>
    <property type="match status" value="1"/>
</dbReference>
<evidence type="ECO:0000259" key="1">
    <source>
        <dbReference type="PROSITE" id="PS50093"/>
    </source>
</evidence>
<dbReference type="PROSITE" id="PS50093">
    <property type="entry name" value="PKD"/>
    <property type="match status" value="1"/>
</dbReference>
<dbReference type="InterPro" id="IPR022409">
    <property type="entry name" value="PKD/Chitinase_dom"/>
</dbReference>
<dbReference type="CDD" id="cd00146">
    <property type="entry name" value="PKD"/>
    <property type="match status" value="1"/>
</dbReference>
<keyword evidence="3" id="KW-1185">Reference proteome</keyword>
<gene>
    <name evidence="2" type="ORF">GCM10007170_06790</name>
</gene>
<dbReference type="PANTHER" id="PTHR36842">
    <property type="entry name" value="PROTEIN TOLB HOMOLOG"/>
    <property type="match status" value="1"/>
</dbReference>